<feature type="domain" description="PRC-barrel" evidence="3">
    <location>
        <begin position="145"/>
        <end position="201"/>
    </location>
</feature>
<evidence type="ECO:0000256" key="1">
    <source>
        <dbReference type="SAM" id="Phobius"/>
    </source>
</evidence>
<keyword evidence="1" id="KW-1133">Transmembrane helix</keyword>
<dbReference type="Gene3D" id="4.10.540.10">
    <property type="entry name" value="Photosynthetic reaction centre, H subunit, N-terminal domain"/>
    <property type="match status" value="1"/>
</dbReference>
<dbReference type="GO" id="GO:0019684">
    <property type="term" value="P:photosynthesis, light reaction"/>
    <property type="evidence" value="ECO:0007669"/>
    <property type="project" value="InterPro"/>
</dbReference>
<dbReference type="Gene3D" id="3.90.50.10">
    <property type="entry name" value="Photosynthetic Reaction Center, subunit H, domain 2"/>
    <property type="match status" value="1"/>
</dbReference>
<dbReference type="InterPro" id="IPR027275">
    <property type="entry name" value="PRC-brl_dom"/>
</dbReference>
<name>A0A095VV42_9GAMM</name>
<evidence type="ECO:0000259" key="3">
    <source>
        <dbReference type="Pfam" id="PF05239"/>
    </source>
</evidence>
<dbReference type="NCBIfam" id="TIGR01150">
    <property type="entry name" value="puhA"/>
    <property type="match status" value="1"/>
</dbReference>
<keyword evidence="1" id="KW-0472">Membrane</keyword>
<proteinExistence type="predicted"/>
<gene>
    <name evidence="4" type="ORF">HRUBRA_00160</name>
</gene>
<dbReference type="InterPro" id="IPR037097">
    <property type="entry name" value="Photo_RC_H_N_sf"/>
</dbReference>
<comment type="caution">
    <text evidence="4">The sequence shown here is derived from an EMBL/GenBank/DDBJ whole genome shotgun (WGS) entry which is preliminary data.</text>
</comment>
<dbReference type="Proteomes" id="UP000029640">
    <property type="component" value="Unassembled WGS sequence"/>
</dbReference>
<organism evidence="4 5">
    <name type="scientific">Pseudohaliea rubra DSM 19751</name>
    <dbReference type="NCBI Taxonomy" id="1265313"/>
    <lineage>
        <taxon>Bacteria</taxon>
        <taxon>Pseudomonadati</taxon>
        <taxon>Pseudomonadota</taxon>
        <taxon>Gammaproteobacteria</taxon>
        <taxon>Cellvibrionales</taxon>
        <taxon>Halieaceae</taxon>
        <taxon>Pseudohaliea</taxon>
    </lineage>
</organism>
<dbReference type="EMBL" id="AUVB01000007">
    <property type="protein sequence ID" value="KGE05215.1"/>
    <property type="molecule type" value="Genomic_DNA"/>
</dbReference>
<dbReference type="HOGENOM" id="CLU_1064810_0_0_6"/>
<evidence type="ECO:0000313" key="4">
    <source>
        <dbReference type="EMBL" id="KGE05215.1"/>
    </source>
</evidence>
<dbReference type="InterPro" id="IPR014747">
    <property type="entry name" value="Bac_photo_RC_H_C"/>
</dbReference>
<dbReference type="eggNOG" id="COG3861">
    <property type="taxonomic scope" value="Bacteria"/>
</dbReference>
<dbReference type="PATRIC" id="fig|1265313.6.peg.160"/>
<dbReference type="Pfam" id="PF05239">
    <property type="entry name" value="PRC"/>
    <property type="match status" value="1"/>
</dbReference>
<sequence>MIGDITGYMDVAQMTLYAFWLFFLLLVLYLHRENKREGYPLETDDYRRVKVVGFPGLPDPHSYKMLHGADDIVRPGTDRPEYELKAKRITPHYSDPFHPTGDPLVDGVGPAAWAIRPDFPDLTFEGEPKVVPMRVATDFKVAHQDPDPRGKAVLGLDNEVAATVTDLWVDRSEPQVRYLEIEVRENGKRALVPLTLSRIRSDGTVKVHCLRAAQFANMPTLSNPDQITLQEEDRVCAYVGGGTLYGTRERTEPLL</sequence>
<feature type="domain" description="Photosynthetic reaction centre H subunit N-terminal" evidence="2">
    <location>
        <begin position="4"/>
        <end position="135"/>
    </location>
</feature>
<evidence type="ECO:0000313" key="5">
    <source>
        <dbReference type="Proteomes" id="UP000029640"/>
    </source>
</evidence>
<feature type="transmembrane region" description="Helical" evidence="1">
    <location>
        <begin position="12"/>
        <end position="30"/>
    </location>
</feature>
<accession>A0A095VV42</accession>
<reference evidence="4 5" key="1">
    <citation type="journal article" date="2014" name="Genome Announc.">
        <title>Genome Sequence of Gammaproteobacterial Pseudohaliea rubra Type Strain DSM 19751, Isolated from Coastal Seawater of the Mediterranean Sea.</title>
        <authorList>
            <person name="Spring S."/>
            <person name="Fiebig A."/>
            <person name="Riedel T."/>
            <person name="Goker M."/>
            <person name="Klenk H.P."/>
        </authorList>
    </citation>
    <scope>NUCLEOTIDE SEQUENCE [LARGE SCALE GENOMIC DNA]</scope>
    <source>
        <strain evidence="4 5">DSM 19751</strain>
    </source>
</reference>
<dbReference type="InterPro" id="IPR011033">
    <property type="entry name" value="PRC_barrel-like_sf"/>
</dbReference>
<keyword evidence="1" id="KW-0812">Transmembrane</keyword>
<dbReference type="OrthoDB" id="8557487at2"/>
<dbReference type="RefSeq" id="WP_035516573.1">
    <property type="nucleotide sequence ID" value="NZ_KN234767.1"/>
</dbReference>
<dbReference type="GO" id="GO:0030077">
    <property type="term" value="C:plasma membrane light-harvesting complex"/>
    <property type="evidence" value="ECO:0007669"/>
    <property type="project" value="InterPro"/>
</dbReference>
<dbReference type="SUPFAM" id="SSF50346">
    <property type="entry name" value="PRC-barrel domain"/>
    <property type="match status" value="1"/>
</dbReference>
<dbReference type="STRING" id="1265313.HRUBRA_00160"/>
<dbReference type="AlphaFoldDB" id="A0A095VV42"/>
<evidence type="ECO:0000259" key="2">
    <source>
        <dbReference type="Pfam" id="PF03967"/>
    </source>
</evidence>
<protein>
    <submittedName>
        <fullName evidence="4">Photosynthetic reaction center H subunit</fullName>
    </submittedName>
</protein>
<dbReference type="Pfam" id="PF03967">
    <property type="entry name" value="PRCH"/>
    <property type="match status" value="1"/>
</dbReference>
<dbReference type="SUPFAM" id="SSF81490">
    <property type="entry name" value="Photosystem II reaction centre subunit H, transmembrane region"/>
    <property type="match status" value="1"/>
</dbReference>
<dbReference type="InterPro" id="IPR015810">
    <property type="entry name" value="Photo_RC_H_N"/>
</dbReference>
<keyword evidence="5" id="KW-1185">Reference proteome</keyword>
<dbReference type="InterPro" id="IPR005652">
    <property type="entry name" value="Photo_RC_H"/>
</dbReference>